<dbReference type="EMBL" id="FTNC01000001">
    <property type="protein sequence ID" value="SIQ09424.1"/>
    <property type="molecule type" value="Genomic_DNA"/>
</dbReference>
<gene>
    <name evidence="1" type="ORF">SAMN05421834_101255</name>
</gene>
<protein>
    <submittedName>
        <fullName evidence="1">Uncharacterized protein</fullName>
    </submittedName>
</protein>
<evidence type="ECO:0000313" key="1">
    <source>
        <dbReference type="EMBL" id="SIQ09424.1"/>
    </source>
</evidence>
<dbReference type="AlphaFoldDB" id="A0A1N6PYD9"/>
<reference evidence="2" key="1">
    <citation type="submission" date="2017-01" db="EMBL/GenBank/DDBJ databases">
        <authorList>
            <person name="Varghese N."/>
            <person name="Submissions S."/>
        </authorList>
    </citation>
    <scope>NUCLEOTIDE SEQUENCE [LARGE SCALE GENOMIC DNA]</scope>
    <source>
        <strain evidence="2">ATCC 700103</strain>
    </source>
</reference>
<organism evidence="1 2">
    <name type="scientific">Halanaerobium kushneri</name>
    <dbReference type="NCBI Taxonomy" id="56779"/>
    <lineage>
        <taxon>Bacteria</taxon>
        <taxon>Bacillati</taxon>
        <taxon>Bacillota</taxon>
        <taxon>Clostridia</taxon>
        <taxon>Halanaerobiales</taxon>
        <taxon>Halanaerobiaceae</taxon>
        <taxon>Halanaerobium</taxon>
    </lineage>
</organism>
<keyword evidence="2" id="KW-1185">Reference proteome</keyword>
<proteinExistence type="predicted"/>
<name>A0A1N6PYD9_9FIRM</name>
<dbReference type="STRING" id="56779.SAMN05421834_101255"/>
<dbReference type="RefSeq" id="WP_076543546.1">
    <property type="nucleotide sequence ID" value="NZ_FTNC01000001.1"/>
</dbReference>
<sequence length="68" mass="8259">MEFEKFLASPLKKAVDFMEENQFNYKLTQVKPPSHYDNKFKNKGLKRVLKLEKVTDYYLITWSFQYNS</sequence>
<evidence type="ECO:0000313" key="2">
    <source>
        <dbReference type="Proteomes" id="UP000185669"/>
    </source>
</evidence>
<dbReference type="OrthoDB" id="2112499at2"/>
<dbReference type="Proteomes" id="UP000185669">
    <property type="component" value="Unassembled WGS sequence"/>
</dbReference>
<accession>A0A1N6PYD9</accession>